<dbReference type="GO" id="GO:0005524">
    <property type="term" value="F:ATP binding"/>
    <property type="evidence" value="ECO:0007669"/>
    <property type="project" value="UniProtKB-KW"/>
</dbReference>
<proteinExistence type="inferred from homology"/>
<dbReference type="SUPFAM" id="SSF52540">
    <property type="entry name" value="P-loop containing nucleoside triphosphate hydrolases"/>
    <property type="match status" value="1"/>
</dbReference>
<gene>
    <name evidence="6" type="ORF">HMPREF0367_00687</name>
</gene>
<accession>U2PR69</accession>
<evidence type="ECO:0000313" key="7">
    <source>
        <dbReference type="Proteomes" id="UP000016658"/>
    </source>
</evidence>
<dbReference type="PANTHER" id="PTHR43335:SF8">
    <property type="entry name" value="ABC TRANSPORTER, ATP-BINDING PROTEIN"/>
    <property type="match status" value="1"/>
</dbReference>
<dbReference type="SMART" id="SM00382">
    <property type="entry name" value="AAA"/>
    <property type="match status" value="1"/>
</dbReference>
<dbReference type="PANTHER" id="PTHR43335">
    <property type="entry name" value="ABC TRANSPORTER, ATP-BINDING PROTEIN"/>
    <property type="match status" value="1"/>
</dbReference>
<organism evidence="6 7">
    <name type="scientific">Faecalitalea cylindroides ATCC 27803</name>
    <dbReference type="NCBI Taxonomy" id="649755"/>
    <lineage>
        <taxon>Bacteria</taxon>
        <taxon>Bacillati</taxon>
        <taxon>Bacillota</taxon>
        <taxon>Erysipelotrichia</taxon>
        <taxon>Erysipelotrichales</taxon>
        <taxon>Erysipelotrichaceae</taxon>
        <taxon>Faecalitalea</taxon>
    </lineage>
</organism>
<feature type="domain" description="ABC transporter" evidence="5">
    <location>
        <begin position="12"/>
        <end position="239"/>
    </location>
</feature>
<dbReference type="GO" id="GO:0016887">
    <property type="term" value="F:ATP hydrolysis activity"/>
    <property type="evidence" value="ECO:0007669"/>
    <property type="project" value="InterPro"/>
</dbReference>
<dbReference type="InterPro" id="IPR003593">
    <property type="entry name" value="AAA+_ATPase"/>
</dbReference>
<dbReference type="AlphaFoldDB" id="U2PR69"/>
<protein>
    <submittedName>
        <fullName evidence="6">Putative bacitracin ABC transporter, ATP-binding protein BcrA</fullName>
    </submittedName>
</protein>
<keyword evidence="2" id="KW-0813">Transport</keyword>
<reference evidence="6 7" key="1">
    <citation type="submission" date="2013-06" db="EMBL/GenBank/DDBJ databases">
        <authorList>
            <person name="Weinstock G."/>
            <person name="Sodergren E."/>
            <person name="Lobos E.A."/>
            <person name="Fulton L."/>
            <person name="Fulton R."/>
            <person name="Courtney L."/>
            <person name="Fronick C."/>
            <person name="O'Laughlin M."/>
            <person name="Godfrey J."/>
            <person name="Wilson R.M."/>
            <person name="Miner T."/>
            <person name="Farmer C."/>
            <person name="Delehaunty K."/>
            <person name="Cordes M."/>
            <person name="Minx P."/>
            <person name="Tomlinson C."/>
            <person name="Chen J."/>
            <person name="Wollam A."/>
            <person name="Pepin K.H."/>
            <person name="Bhonagiri V."/>
            <person name="Zhang X."/>
            <person name="Warren W."/>
            <person name="Mitreva M."/>
            <person name="Mardis E.R."/>
            <person name="Wilson R.K."/>
        </authorList>
    </citation>
    <scope>NUCLEOTIDE SEQUENCE [LARGE SCALE GENOMIC DNA]</scope>
    <source>
        <strain evidence="6 7">ATCC 27803</strain>
    </source>
</reference>
<evidence type="ECO:0000313" key="6">
    <source>
        <dbReference type="EMBL" id="ERK46279.1"/>
    </source>
</evidence>
<evidence type="ECO:0000256" key="4">
    <source>
        <dbReference type="ARBA" id="ARBA00022840"/>
    </source>
</evidence>
<comment type="similarity">
    <text evidence="1">Belongs to the ABC transporter superfamily.</text>
</comment>
<dbReference type="Gene3D" id="3.40.50.300">
    <property type="entry name" value="P-loop containing nucleotide triphosphate hydrolases"/>
    <property type="match status" value="1"/>
</dbReference>
<dbReference type="Proteomes" id="UP000016658">
    <property type="component" value="Unassembled WGS sequence"/>
</dbReference>
<dbReference type="HOGENOM" id="CLU_000604_1_2_9"/>
<dbReference type="PROSITE" id="PS50893">
    <property type="entry name" value="ABC_TRANSPORTER_2"/>
    <property type="match status" value="1"/>
</dbReference>
<dbReference type="EMBL" id="AWVI01000033">
    <property type="protein sequence ID" value="ERK46279.1"/>
    <property type="molecule type" value="Genomic_DNA"/>
</dbReference>
<dbReference type="Pfam" id="PF00005">
    <property type="entry name" value="ABC_tran"/>
    <property type="match status" value="1"/>
</dbReference>
<evidence type="ECO:0000256" key="3">
    <source>
        <dbReference type="ARBA" id="ARBA00022741"/>
    </source>
</evidence>
<evidence type="ECO:0000256" key="2">
    <source>
        <dbReference type="ARBA" id="ARBA00022448"/>
    </source>
</evidence>
<name>U2PR69_9FIRM</name>
<evidence type="ECO:0000256" key="1">
    <source>
        <dbReference type="ARBA" id="ARBA00005417"/>
    </source>
</evidence>
<dbReference type="InterPro" id="IPR003439">
    <property type="entry name" value="ABC_transporter-like_ATP-bd"/>
</dbReference>
<keyword evidence="4 6" id="KW-0067">ATP-binding</keyword>
<dbReference type="InterPro" id="IPR027417">
    <property type="entry name" value="P-loop_NTPase"/>
</dbReference>
<comment type="caution">
    <text evidence="6">The sequence shown here is derived from an EMBL/GenBank/DDBJ whole genome shotgun (WGS) entry which is preliminary data.</text>
</comment>
<keyword evidence="3" id="KW-0547">Nucleotide-binding</keyword>
<evidence type="ECO:0000259" key="5">
    <source>
        <dbReference type="PROSITE" id="PS50893"/>
    </source>
</evidence>
<sequence length="309" mass="34852">MKEESKMDKYAIETNLLTKKYRHTTAVDQISLQIVQGEIFGLIGENGAGKSTLMKMLSGMVNSTSGDFKIFGHKPSEDKYLYRRMGVLIEEAGLLGSMTAFDNMKTKALALGCNDDKRLCELLELCDIAHTGKKKVKTFSMGMKQRLAIAMTLIQDPDLLILDEPTNGIDPKGFESIRKLLIRLNKEERKTILISSHILEELNKVATSYGIMKKGKLIECVTNEELNQRCRQYLQIKVDSSSKASMLLEQMLSIYSYAVIDKNTLHIFDEVSSDKIIKMLVMNDIAVYSCMLNSQSLEEYFLSRNGGIE</sequence>